<dbReference type="HAMAP" id="MF_00219">
    <property type="entry name" value="PyrC_classII"/>
    <property type="match status" value="1"/>
</dbReference>
<dbReference type="PROSITE" id="PS00483">
    <property type="entry name" value="DIHYDROOROTASE_2"/>
    <property type="match status" value="1"/>
</dbReference>
<dbReference type="SMART" id="SM00355">
    <property type="entry name" value="ZnF_C2H2"/>
    <property type="match status" value="2"/>
</dbReference>
<evidence type="ECO:0000256" key="6">
    <source>
        <dbReference type="ARBA" id="ARBA00022833"/>
    </source>
</evidence>
<comment type="similarity">
    <text evidence="2">Belongs to the metallo-dependent hydrolases superfamily. DHOase family. Class II DHOase subfamily.</text>
</comment>
<dbReference type="SUPFAM" id="SSF51556">
    <property type="entry name" value="Metallo-dependent hydrolases"/>
    <property type="match status" value="1"/>
</dbReference>
<evidence type="ECO:0000256" key="4">
    <source>
        <dbReference type="ARBA" id="ARBA00022723"/>
    </source>
</evidence>
<gene>
    <name evidence="10" type="ORF">BP5796_08430</name>
</gene>
<dbReference type="InterPro" id="IPR006680">
    <property type="entry name" value="Amidohydro-rel"/>
</dbReference>
<comment type="pathway">
    <text evidence="1">Pyrimidine metabolism; UMP biosynthesis via de novo pathway; (S)-dihydroorotate from bicarbonate: step 3/3.</text>
</comment>
<dbReference type="UniPathway" id="UPA00070">
    <property type="reaction ID" value="UER00117"/>
</dbReference>
<dbReference type="GO" id="GO:0044205">
    <property type="term" value="P:'de novo' UMP biosynthetic process"/>
    <property type="evidence" value="ECO:0007669"/>
    <property type="project" value="UniProtKB-UniPathway"/>
</dbReference>
<keyword evidence="7" id="KW-0665">Pyrimidine biosynthesis</keyword>
<evidence type="ECO:0000256" key="7">
    <source>
        <dbReference type="ARBA" id="ARBA00022975"/>
    </source>
</evidence>
<dbReference type="InterPro" id="IPR013087">
    <property type="entry name" value="Znf_C2H2_type"/>
</dbReference>
<feature type="compositionally biased region" description="Basic residues" evidence="8">
    <location>
        <begin position="502"/>
        <end position="511"/>
    </location>
</feature>
<evidence type="ECO:0000256" key="2">
    <source>
        <dbReference type="ARBA" id="ARBA00005631"/>
    </source>
</evidence>
<dbReference type="NCBIfam" id="TIGR00856">
    <property type="entry name" value="pyrC_dimer"/>
    <property type="match status" value="1"/>
</dbReference>
<dbReference type="GO" id="GO:0046872">
    <property type="term" value="F:metal ion binding"/>
    <property type="evidence" value="ECO:0007669"/>
    <property type="project" value="UniProtKB-KW"/>
</dbReference>
<proteinExistence type="inferred from homology"/>
<dbReference type="PROSITE" id="PS00028">
    <property type="entry name" value="ZINC_FINGER_C2H2_1"/>
    <property type="match status" value="1"/>
</dbReference>
<organism evidence="10 11">
    <name type="scientific">Coleophoma crateriformis</name>
    <dbReference type="NCBI Taxonomy" id="565419"/>
    <lineage>
        <taxon>Eukaryota</taxon>
        <taxon>Fungi</taxon>
        <taxon>Dikarya</taxon>
        <taxon>Ascomycota</taxon>
        <taxon>Pezizomycotina</taxon>
        <taxon>Leotiomycetes</taxon>
        <taxon>Helotiales</taxon>
        <taxon>Dermateaceae</taxon>
        <taxon>Coleophoma</taxon>
    </lineage>
</organism>
<dbReference type="EC" id="3.5.2.3" evidence="3"/>
<dbReference type="GO" id="GO:0005737">
    <property type="term" value="C:cytoplasm"/>
    <property type="evidence" value="ECO:0007669"/>
    <property type="project" value="TreeGrafter"/>
</dbReference>
<evidence type="ECO:0000256" key="5">
    <source>
        <dbReference type="ARBA" id="ARBA00022801"/>
    </source>
</evidence>
<evidence type="ECO:0000259" key="9">
    <source>
        <dbReference type="PROSITE" id="PS00028"/>
    </source>
</evidence>
<feature type="region of interest" description="Disordered" evidence="8">
    <location>
        <begin position="502"/>
        <end position="540"/>
    </location>
</feature>
<protein>
    <recommendedName>
        <fullName evidence="3">dihydroorotase</fullName>
        <ecNumber evidence="3">3.5.2.3</ecNumber>
    </recommendedName>
</protein>
<accession>A0A3D8R7K9</accession>
<dbReference type="InterPro" id="IPR004721">
    <property type="entry name" value="DHOdimr"/>
</dbReference>
<dbReference type="Pfam" id="PF04909">
    <property type="entry name" value="Amidohydro_2"/>
    <property type="match status" value="1"/>
</dbReference>
<keyword evidence="5" id="KW-0378">Hydrolase</keyword>
<keyword evidence="11" id="KW-1185">Reference proteome</keyword>
<evidence type="ECO:0000256" key="3">
    <source>
        <dbReference type="ARBA" id="ARBA00012860"/>
    </source>
</evidence>
<dbReference type="PROSITE" id="PS00482">
    <property type="entry name" value="DIHYDROOROTASE_1"/>
    <property type="match status" value="1"/>
</dbReference>
<keyword evidence="6" id="KW-0862">Zinc</keyword>
<evidence type="ECO:0000256" key="8">
    <source>
        <dbReference type="SAM" id="MobiDB-lite"/>
    </source>
</evidence>
<evidence type="ECO:0000313" key="10">
    <source>
        <dbReference type="EMBL" id="RDW70033.1"/>
    </source>
</evidence>
<dbReference type="PANTHER" id="PTHR43137:SF1">
    <property type="entry name" value="DIHYDROOROTASE"/>
    <property type="match status" value="1"/>
</dbReference>
<feature type="compositionally biased region" description="Polar residues" evidence="8">
    <location>
        <begin position="513"/>
        <end position="525"/>
    </location>
</feature>
<keyword evidence="4" id="KW-0479">Metal-binding</keyword>
<feature type="domain" description="C2H2-type" evidence="9">
    <location>
        <begin position="456"/>
        <end position="480"/>
    </location>
</feature>
<evidence type="ECO:0000256" key="1">
    <source>
        <dbReference type="ARBA" id="ARBA00004880"/>
    </source>
</evidence>
<dbReference type="InterPro" id="IPR032466">
    <property type="entry name" value="Metal_Hydrolase"/>
</dbReference>
<dbReference type="AlphaFoldDB" id="A0A3D8R7K9"/>
<name>A0A3D8R7K9_9HELO</name>
<dbReference type="GO" id="GO:0004151">
    <property type="term" value="F:dihydroorotase activity"/>
    <property type="evidence" value="ECO:0007669"/>
    <property type="project" value="UniProtKB-EC"/>
</dbReference>
<dbReference type="OrthoDB" id="1670005at2759"/>
<dbReference type="PANTHER" id="PTHR43137">
    <property type="entry name" value="DIHYDROOROTASE"/>
    <property type="match status" value="1"/>
</dbReference>
<dbReference type="EMBL" id="PDLN01000012">
    <property type="protein sequence ID" value="RDW70033.1"/>
    <property type="molecule type" value="Genomic_DNA"/>
</dbReference>
<sequence>MKLSDVQHLELPPSADMHVHLRQGELMDLVVPSIRAGGVDTVFVMPNLIPPITTVAQALEYRSRLQSIEPQIQYLMSLYLHSSLTPEVIAEAAAAGIAGVKLYPQGVTTNSESGVKEIQDFHAIFAAMEKHDLVLNLHGEVPYPSDKCSLEEAFLPTLKDLHERFPKLRIVLEHCSTTAALDAVRSCGPSVAATITAHHLYLTEEMSHVDPLAFCKPIPKTASDRDALIKAACSGDPKFFFGSDSAPHPLTAKQSGKQVSAGVFTQPYATQLVLLALEEAIERGVIGEEEVTQERLELFLSRAGRRFYKLPQPDELQKIVLERKGETIPSSISSADGTIEVGLSRATSSVFSLSWARALDRIGEGADAVMVERAGAKKAVSGLRRFFLTACPKALRALPRAVPYARLEASGSNAPPSTPGEPSFGHRPCCPLKYITMSHLLGPDSSVGEITARYPCEIRGCNISCRRLADVRRHYATKHHGPKIRCGIGACDFAHARSDKVKRHRKMKHAPSNHVTTMSTTGRTSQPDRRAAEPPRSLPTSPVTECICGGVPVVRPSGNLYATFSTNQTAPIWPTSNVGMQNDGMVFMDTTAPYQSNGYATTSQSEYGGWNTFDISSYSVTSSMVLQQNPDAEAAKDYSDTPGLHSLDESF</sequence>
<dbReference type="InterPro" id="IPR002195">
    <property type="entry name" value="Dihydroorotase_CS"/>
</dbReference>
<evidence type="ECO:0000313" key="11">
    <source>
        <dbReference type="Proteomes" id="UP000256328"/>
    </source>
</evidence>
<dbReference type="Gene3D" id="3.20.20.140">
    <property type="entry name" value="Metal-dependent hydrolases"/>
    <property type="match status" value="1"/>
</dbReference>
<reference evidence="10 11" key="1">
    <citation type="journal article" date="2018" name="IMA Fungus">
        <title>IMA Genome-F 9: Draft genome sequence of Annulohypoxylon stygium, Aspergillus mulundensis, Berkeleyomyces basicola (syn. Thielaviopsis basicola), Ceratocystis smalleyi, two Cercospora beticola strains, Coleophoma cylindrospora, Fusarium fracticaudum, Phialophora cf. hyalina, and Morchella septimelata.</title>
        <authorList>
            <person name="Wingfield B.D."/>
            <person name="Bills G.F."/>
            <person name="Dong Y."/>
            <person name="Huang W."/>
            <person name="Nel W.J."/>
            <person name="Swalarsk-Parry B.S."/>
            <person name="Vaghefi N."/>
            <person name="Wilken P.M."/>
            <person name="An Z."/>
            <person name="de Beer Z.W."/>
            <person name="De Vos L."/>
            <person name="Chen L."/>
            <person name="Duong T.A."/>
            <person name="Gao Y."/>
            <person name="Hammerbacher A."/>
            <person name="Kikkert J.R."/>
            <person name="Li Y."/>
            <person name="Li H."/>
            <person name="Li K."/>
            <person name="Li Q."/>
            <person name="Liu X."/>
            <person name="Ma X."/>
            <person name="Naidoo K."/>
            <person name="Pethybridge S.J."/>
            <person name="Sun J."/>
            <person name="Steenkamp E.T."/>
            <person name="van der Nest M.A."/>
            <person name="van Wyk S."/>
            <person name="Wingfield M.J."/>
            <person name="Xiong C."/>
            <person name="Yue Q."/>
            <person name="Zhang X."/>
        </authorList>
    </citation>
    <scope>NUCLEOTIDE SEQUENCE [LARGE SCALE GENOMIC DNA]</scope>
    <source>
        <strain evidence="10 11">BP5796</strain>
    </source>
</reference>
<dbReference type="GO" id="GO:0006207">
    <property type="term" value="P:'de novo' pyrimidine nucleobase biosynthetic process"/>
    <property type="evidence" value="ECO:0007669"/>
    <property type="project" value="TreeGrafter"/>
</dbReference>
<dbReference type="Proteomes" id="UP000256328">
    <property type="component" value="Unassembled WGS sequence"/>
</dbReference>
<comment type="caution">
    <text evidence="10">The sequence shown here is derived from an EMBL/GenBank/DDBJ whole genome shotgun (WGS) entry which is preliminary data.</text>
</comment>